<proteinExistence type="predicted"/>
<sequence length="174" mass="19348">MSLNLSPAVGLYNQIRWVDHDRGRLLPEISRIEHGNAQLESLLRLHSVSDPAAMLGDSAATRDEAAELEARMARVREVQMALRDCAYRLLGSLGPAHDAHRVIYHVGGAWRAITSLRELQQTGGEDKDEPPEPNLALARSGGSTQLGAAERLQVARLMERLRWWLSTRDKALVQ</sequence>
<dbReference type="Proteomes" id="UP001172101">
    <property type="component" value="Unassembled WGS sequence"/>
</dbReference>
<protein>
    <submittedName>
        <fullName evidence="2">Uncharacterized protein</fullName>
    </submittedName>
</protein>
<gene>
    <name evidence="2" type="ORF">B0T26DRAFT_756395</name>
</gene>
<evidence type="ECO:0000313" key="2">
    <source>
        <dbReference type="EMBL" id="KAK0706987.1"/>
    </source>
</evidence>
<reference evidence="2" key="1">
    <citation type="submission" date="2023-06" db="EMBL/GenBank/DDBJ databases">
        <title>Genome-scale phylogeny and comparative genomics of the fungal order Sordariales.</title>
        <authorList>
            <consortium name="Lawrence Berkeley National Laboratory"/>
            <person name="Hensen N."/>
            <person name="Bonometti L."/>
            <person name="Westerberg I."/>
            <person name="Brannstrom I.O."/>
            <person name="Guillou S."/>
            <person name="Cros-Aarteil S."/>
            <person name="Calhoun S."/>
            <person name="Haridas S."/>
            <person name="Kuo A."/>
            <person name="Mondo S."/>
            <person name="Pangilinan J."/>
            <person name="Riley R."/>
            <person name="LaButti K."/>
            <person name="Andreopoulos B."/>
            <person name="Lipzen A."/>
            <person name="Chen C."/>
            <person name="Yanf M."/>
            <person name="Daum C."/>
            <person name="Ng V."/>
            <person name="Clum A."/>
            <person name="Steindorff A."/>
            <person name="Ohm R."/>
            <person name="Martin F."/>
            <person name="Silar P."/>
            <person name="Natvig D."/>
            <person name="Lalanne C."/>
            <person name="Gautier V."/>
            <person name="Ament-velasquez S.L."/>
            <person name="Kruys A."/>
            <person name="Hutchinson M.I."/>
            <person name="Powell A.J."/>
            <person name="Barry K."/>
            <person name="Miller A.N."/>
            <person name="Grigoriev I.V."/>
            <person name="Debuchy R."/>
            <person name="Gladieux P."/>
            <person name="Thoren M.H."/>
            <person name="Johannesson H."/>
        </authorList>
    </citation>
    <scope>NUCLEOTIDE SEQUENCE</scope>
    <source>
        <strain evidence="2">SMH2392-1A</strain>
    </source>
</reference>
<organism evidence="2 3">
    <name type="scientific">Lasiosphaeria miniovina</name>
    <dbReference type="NCBI Taxonomy" id="1954250"/>
    <lineage>
        <taxon>Eukaryota</taxon>
        <taxon>Fungi</taxon>
        <taxon>Dikarya</taxon>
        <taxon>Ascomycota</taxon>
        <taxon>Pezizomycotina</taxon>
        <taxon>Sordariomycetes</taxon>
        <taxon>Sordariomycetidae</taxon>
        <taxon>Sordariales</taxon>
        <taxon>Lasiosphaeriaceae</taxon>
        <taxon>Lasiosphaeria</taxon>
    </lineage>
</organism>
<dbReference type="RefSeq" id="XP_060292081.1">
    <property type="nucleotide sequence ID" value="XM_060446089.1"/>
</dbReference>
<evidence type="ECO:0000256" key="1">
    <source>
        <dbReference type="SAM" id="MobiDB-lite"/>
    </source>
</evidence>
<comment type="caution">
    <text evidence="2">The sequence shown here is derived from an EMBL/GenBank/DDBJ whole genome shotgun (WGS) entry which is preliminary data.</text>
</comment>
<accession>A0AA40DN57</accession>
<name>A0AA40DN57_9PEZI</name>
<dbReference type="EMBL" id="JAUIRO010000007">
    <property type="protein sequence ID" value="KAK0706987.1"/>
    <property type="molecule type" value="Genomic_DNA"/>
</dbReference>
<dbReference type="GeneID" id="85329359"/>
<keyword evidence="3" id="KW-1185">Reference proteome</keyword>
<feature type="region of interest" description="Disordered" evidence="1">
    <location>
        <begin position="121"/>
        <end position="142"/>
    </location>
</feature>
<evidence type="ECO:0000313" key="3">
    <source>
        <dbReference type="Proteomes" id="UP001172101"/>
    </source>
</evidence>
<dbReference type="AlphaFoldDB" id="A0AA40DN57"/>